<dbReference type="EMBL" id="JABBVZ010000005">
    <property type="protein sequence ID" value="NMP21252.1"/>
    <property type="molecule type" value="Genomic_DNA"/>
</dbReference>
<name>A0A7Y0L0X6_9FIRM</name>
<evidence type="ECO:0000256" key="1">
    <source>
        <dbReference type="SAM" id="SignalP"/>
    </source>
</evidence>
<protein>
    <recommendedName>
        <fullName evidence="4">ABC transporter substrate-binding protein</fullName>
    </recommendedName>
</protein>
<dbReference type="AlphaFoldDB" id="A0A7Y0L0X6"/>
<comment type="caution">
    <text evidence="2">The sequence shown here is derived from an EMBL/GenBank/DDBJ whole genome shotgun (WGS) entry which is preliminary data.</text>
</comment>
<keyword evidence="3" id="KW-1185">Reference proteome</keyword>
<proteinExistence type="predicted"/>
<evidence type="ECO:0000313" key="3">
    <source>
        <dbReference type="Proteomes" id="UP000533476"/>
    </source>
</evidence>
<organism evidence="2 3">
    <name type="scientific">Sulfobacillus harzensis</name>
    <dbReference type="NCBI Taxonomy" id="2729629"/>
    <lineage>
        <taxon>Bacteria</taxon>
        <taxon>Bacillati</taxon>
        <taxon>Bacillota</taxon>
        <taxon>Clostridia</taxon>
        <taxon>Eubacteriales</taxon>
        <taxon>Clostridiales Family XVII. Incertae Sedis</taxon>
        <taxon>Sulfobacillus</taxon>
    </lineage>
</organism>
<sequence>MRVSKRLSSGVLLLSLILTGCGAKAANPQESQSPYPVLRIHVGDVSRMSQLPLIVAQKLGFFANLHLSVRTTSKAAPVTVSTPGTRWPLVGWVATRPDLMLMAPIPDPHFRLRALSGLPMPYASGVASEMVWAKAVLSHQRTRISAWHPMRFTEIEALWKRHHLPWVMVNLAEAQRLHSIDPKSVTLAWLGASTGPVPAVAVSAESEGPRVSRFLAALNLALWYLRTTPPGTVARSINQPGLSARAIRAALHYQYWPATTYPDAAAYNRARTLLEAAWPAYGKAAVLQDARQALKEFGK</sequence>
<evidence type="ECO:0000313" key="2">
    <source>
        <dbReference type="EMBL" id="NMP21252.1"/>
    </source>
</evidence>
<feature type="chain" id="PRO_5031523922" description="ABC transporter substrate-binding protein" evidence="1">
    <location>
        <begin position="26"/>
        <end position="299"/>
    </location>
</feature>
<dbReference type="PROSITE" id="PS51257">
    <property type="entry name" value="PROKAR_LIPOPROTEIN"/>
    <property type="match status" value="1"/>
</dbReference>
<dbReference type="RefSeq" id="WP_169096405.1">
    <property type="nucleotide sequence ID" value="NZ_JABBVZ010000005.1"/>
</dbReference>
<accession>A0A7Y0L0X6</accession>
<evidence type="ECO:0008006" key="4">
    <source>
        <dbReference type="Google" id="ProtNLM"/>
    </source>
</evidence>
<reference evidence="2 3" key="1">
    <citation type="submission" date="2020-04" db="EMBL/GenBank/DDBJ databases">
        <authorList>
            <person name="Zhang R."/>
            <person name="Schippers A."/>
        </authorList>
    </citation>
    <scope>NUCLEOTIDE SEQUENCE [LARGE SCALE GENOMIC DNA]</scope>
    <source>
        <strain evidence="2 3">DSM 109850</strain>
    </source>
</reference>
<feature type="signal peptide" evidence="1">
    <location>
        <begin position="1"/>
        <end position="25"/>
    </location>
</feature>
<keyword evidence="1" id="KW-0732">Signal</keyword>
<dbReference type="Proteomes" id="UP000533476">
    <property type="component" value="Unassembled WGS sequence"/>
</dbReference>
<gene>
    <name evidence="2" type="ORF">HIJ39_02605</name>
</gene>